<gene>
    <name evidence="2" type="ORF">JK167_12005</name>
    <name evidence="3" type="ORF">ORR04_13800</name>
</gene>
<geneLocation type="plasmid" evidence="3 5">
    <name>pBRV434</name>
</geneLocation>
<feature type="compositionally biased region" description="Basic and acidic residues" evidence="1">
    <location>
        <begin position="24"/>
        <end position="38"/>
    </location>
</feature>
<reference evidence="2" key="1">
    <citation type="submission" date="2020-12" db="EMBL/GenBank/DDBJ databases">
        <authorList>
            <person name="Mcmullen J.G."/>
        </authorList>
    </citation>
    <scope>NUCLEOTIDE SEQUENCE</scope>
    <source>
        <strain evidence="2">Dm-2019-70</strain>
    </source>
</reference>
<evidence type="ECO:0000313" key="3">
    <source>
        <dbReference type="EMBL" id="WAD03147.1"/>
    </source>
</evidence>
<evidence type="ECO:0000313" key="5">
    <source>
        <dbReference type="Proteomes" id="UP001164768"/>
    </source>
</evidence>
<evidence type="ECO:0000313" key="2">
    <source>
        <dbReference type="EMBL" id="MBS1011545.1"/>
    </source>
</evidence>
<dbReference type="EMBL" id="CP113123">
    <property type="protein sequence ID" value="WAD03147.1"/>
    <property type="molecule type" value="Genomic_DNA"/>
</dbReference>
<evidence type="ECO:0000313" key="4">
    <source>
        <dbReference type="Proteomes" id="UP000676478"/>
    </source>
</evidence>
<name>A0A1W6NKS9_LEVBR</name>
<dbReference type="EMBL" id="JAERKF010000018">
    <property type="protein sequence ID" value="MBS1011545.1"/>
    <property type="molecule type" value="Genomic_DNA"/>
</dbReference>
<proteinExistence type="predicted"/>
<organism evidence="2 4">
    <name type="scientific">Levilactobacillus brevis</name>
    <name type="common">Lactobacillus brevis</name>
    <dbReference type="NCBI Taxonomy" id="1580"/>
    <lineage>
        <taxon>Bacteria</taxon>
        <taxon>Bacillati</taxon>
        <taxon>Bacillota</taxon>
        <taxon>Bacilli</taxon>
        <taxon>Lactobacillales</taxon>
        <taxon>Lactobacillaceae</taxon>
        <taxon>Levilactobacillus</taxon>
    </lineage>
</organism>
<evidence type="ECO:0000256" key="1">
    <source>
        <dbReference type="SAM" id="MobiDB-lite"/>
    </source>
</evidence>
<reference evidence="3" key="3">
    <citation type="submission" date="2022-11" db="EMBL/GenBank/DDBJ databases">
        <title>Whole genome sequence of Levilactobacillus brevis SMB091.</title>
        <authorList>
            <person name="Kim J.-M."/>
            <person name="Kim O.-C."/>
            <person name="Choi Y.H."/>
            <person name="Han N.S."/>
            <person name="Hurh B."/>
        </authorList>
    </citation>
    <scope>NUCLEOTIDE SEQUENCE</scope>
    <source>
        <strain evidence="3">SMB091</strain>
        <plasmid evidence="3">pBRV434</plasmid>
    </source>
</reference>
<protein>
    <submittedName>
        <fullName evidence="2">Uncharacterized protein</fullName>
    </submittedName>
</protein>
<reference evidence="2" key="2">
    <citation type="submission" date="2022-09" db="EMBL/GenBank/DDBJ databases">
        <title>Genome-inferred correspondence between phylogeny and metabolic traits in the wild Drosophila gut microbiome.</title>
        <authorList>
            <person name="Bueno E."/>
            <person name="Blow F."/>
            <person name="Douglas A.E."/>
        </authorList>
    </citation>
    <scope>NUCLEOTIDE SEQUENCE</scope>
    <source>
        <strain evidence="2">Dm-2019-70</strain>
    </source>
</reference>
<accession>A0A1W6NKS9</accession>
<dbReference type="OrthoDB" id="2291941at2"/>
<dbReference type="RefSeq" id="WP_024526904.1">
    <property type="nucleotide sequence ID" value="NZ_CP019739.1"/>
</dbReference>
<feature type="region of interest" description="Disordered" evidence="1">
    <location>
        <begin position="1"/>
        <end position="39"/>
    </location>
</feature>
<keyword evidence="3" id="KW-0614">Plasmid</keyword>
<sequence length="118" mass="13683">MTANDKMGLGAFGETRKNKTTRPQKIEPQKFEEQHRSMPNDQVLIKPKRRLTAKDTPKSVQAQLDTHMAIKQIATIENKRNYEVLNEIVESYVQNMPNQSKKLVIDSVRAVQQNMRDF</sequence>
<dbReference type="Proteomes" id="UP001164768">
    <property type="component" value="Plasmid pBRV434"/>
</dbReference>
<dbReference type="Proteomes" id="UP000676478">
    <property type="component" value="Unassembled WGS sequence"/>
</dbReference>
<dbReference type="AlphaFoldDB" id="A0A1W6NKS9"/>